<proteinExistence type="predicted"/>
<reference evidence="1" key="1">
    <citation type="journal article" date="2014" name="Front. Microbiol.">
        <title>High frequency of phylogenetically diverse reductive dehalogenase-homologous genes in deep subseafloor sedimentary metagenomes.</title>
        <authorList>
            <person name="Kawai M."/>
            <person name="Futagami T."/>
            <person name="Toyoda A."/>
            <person name="Takaki Y."/>
            <person name="Nishi S."/>
            <person name="Hori S."/>
            <person name="Arai W."/>
            <person name="Tsubouchi T."/>
            <person name="Morono Y."/>
            <person name="Uchiyama I."/>
            <person name="Ito T."/>
            <person name="Fujiyama A."/>
            <person name="Inagaki F."/>
            <person name="Takami H."/>
        </authorList>
    </citation>
    <scope>NUCLEOTIDE SEQUENCE</scope>
    <source>
        <strain evidence="1">Expedition CK06-06</strain>
    </source>
</reference>
<protein>
    <submittedName>
        <fullName evidence="1">Uncharacterized protein</fullName>
    </submittedName>
</protein>
<comment type="caution">
    <text evidence="1">The sequence shown here is derived from an EMBL/GenBank/DDBJ whole genome shotgun (WGS) entry which is preliminary data.</text>
</comment>
<evidence type="ECO:0000313" key="1">
    <source>
        <dbReference type="EMBL" id="GAI89176.1"/>
    </source>
</evidence>
<dbReference type="AlphaFoldDB" id="X1TCT2"/>
<gene>
    <name evidence="1" type="ORF">S12H4_39897</name>
</gene>
<feature type="non-terminal residue" evidence="1">
    <location>
        <position position="120"/>
    </location>
</feature>
<accession>X1TCT2</accession>
<organism evidence="1">
    <name type="scientific">marine sediment metagenome</name>
    <dbReference type="NCBI Taxonomy" id="412755"/>
    <lineage>
        <taxon>unclassified sequences</taxon>
        <taxon>metagenomes</taxon>
        <taxon>ecological metagenomes</taxon>
    </lineage>
</organism>
<name>X1TCT2_9ZZZZ</name>
<sequence>MVLAKCKCMSKLKSALLSLDASGSISGAITYLKRMSRHIVEKKPDPKDARTEAQLAWRHMFNKAVSLWHALSAAEQAEWESAARPKHMTGYAWFISQALRPNPGIYLPLQGGTMQGDIDM</sequence>
<dbReference type="EMBL" id="BARW01024162">
    <property type="protein sequence ID" value="GAI89176.1"/>
    <property type="molecule type" value="Genomic_DNA"/>
</dbReference>